<name>A0A4Q9MGZ2_9APHY</name>
<proteinExistence type="predicted"/>
<gene>
    <name evidence="2" type="ORF">BD311DRAFT_418510</name>
</gene>
<protein>
    <recommendedName>
        <fullName evidence="1">Hpc2-related domain-containing protein</fullName>
    </recommendedName>
</protein>
<dbReference type="Pfam" id="PF08729">
    <property type="entry name" value="HUN"/>
    <property type="match status" value="1"/>
</dbReference>
<dbReference type="OrthoDB" id="5576775at2759"/>
<dbReference type="Proteomes" id="UP000292957">
    <property type="component" value="Unassembled WGS sequence"/>
</dbReference>
<evidence type="ECO:0000259" key="1">
    <source>
        <dbReference type="Pfam" id="PF08729"/>
    </source>
</evidence>
<feature type="domain" description="Hpc2-related" evidence="1">
    <location>
        <begin position="9"/>
        <end position="46"/>
    </location>
</feature>
<reference evidence="2" key="1">
    <citation type="submission" date="2019-01" db="EMBL/GenBank/DDBJ databases">
        <title>Draft genome sequences of three monokaryotic isolates of the white-rot basidiomycete fungus Dichomitus squalens.</title>
        <authorList>
            <consortium name="DOE Joint Genome Institute"/>
            <person name="Lopez S.C."/>
            <person name="Andreopoulos B."/>
            <person name="Pangilinan J."/>
            <person name="Lipzen A."/>
            <person name="Riley R."/>
            <person name="Ahrendt S."/>
            <person name="Ng V."/>
            <person name="Barry K."/>
            <person name="Daum C."/>
            <person name="Grigoriev I.V."/>
            <person name="Hilden K.S."/>
            <person name="Makela M.R."/>
            <person name="de Vries R.P."/>
        </authorList>
    </citation>
    <scope>NUCLEOTIDE SEQUENCE [LARGE SCALE GENOMIC DNA]</scope>
    <source>
        <strain evidence="2">OM18370.1</strain>
    </source>
</reference>
<accession>A0A4Q9MGZ2</accession>
<dbReference type="EMBL" id="ML143441">
    <property type="protein sequence ID" value="TBU26724.1"/>
    <property type="molecule type" value="Genomic_DNA"/>
</dbReference>
<dbReference type="InterPro" id="IPR014840">
    <property type="entry name" value="HRD"/>
</dbReference>
<dbReference type="AlphaFoldDB" id="A0A4Q9MGZ2"/>
<sequence>MPRQRKHASDDYDTTNPFIDNSELVQDERTFFTQTKQKGFYVSSGQEALPNKPVCATWCAYTRAQGVFHQASCENIVLKPSRLNFVHCAMHFFCIGSGALACPRPRTRLIILNPPSPSSEAETPLGATLKTPFVALPIQPQLGHKERISASMVDRVQGSTLFQGMQYSSSRKHTGVGRTGVVLPGPCFSLLT</sequence>
<organism evidence="2">
    <name type="scientific">Dichomitus squalens</name>
    <dbReference type="NCBI Taxonomy" id="114155"/>
    <lineage>
        <taxon>Eukaryota</taxon>
        <taxon>Fungi</taxon>
        <taxon>Dikarya</taxon>
        <taxon>Basidiomycota</taxon>
        <taxon>Agaricomycotina</taxon>
        <taxon>Agaricomycetes</taxon>
        <taxon>Polyporales</taxon>
        <taxon>Polyporaceae</taxon>
        <taxon>Dichomitus</taxon>
    </lineage>
</organism>
<evidence type="ECO:0000313" key="2">
    <source>
        <dbReference type="EMBL" id="TBU26724.1"/>
    </source>
</evidence>